<name>A0AAW4XWN5_9BURK</name>
<sequence length="259" mass="28345">MTMMPLCWPGWGTGAARRLSGLGTRLAWLLVAIWAALPLAVPAAPGSAIAWPAILFPDKNLSPYWVAELIVQNKIPMQIQAFDVDGDTRKAQRFYQEWLGGKADYSETTLEGIPIVGARDGNFRITVEFRPLPSGKQQVRISSAWLHGAVPQLVSDQLQRRSYLAVPMGTDEFSDTFSFDADRVNRTTVWGNTLSVEANELYIREQALVAGWTVLSRKTIKGGTRAQVVLRRGGQEAVIAIAHNGVGCSIVISNTLPQA</sequence>
<comment type="caution">
    <text evidence="1">The sequence shown here is derived from an EMBL/GenBank/DDBJ whole genome shotgun (WGS) entry which is preliminary data.</text>
</comment>
<evidence type="ECO:0000313" key="2">
    <source>
        <dbReference type="Proteomes" id="UP001199260"/>
    </source>
</evidence>
<gene>
    <name evidence="1" type="ORF">LPW39_11790</name>
</gene>
<dbReference type="EMBL" id="JAJNCT010000010">
    <property type="protein sequence ID" value="MCD2165820.1"/>
    <property type="molecule type" value="Genomic_DNA"/>
</dbReference>
<organism evidence="1 2">
    <name type="scientific">Comamonas koreensis</name>
    <dbReference type="NCBI Taxonomy" id="160825"/>
    <lineage>
        <taxon>Bacteria</taxon>
        <taxon>Pseudomonadati</taxon>
        <taxon>Pseudomonadota</taxon>
        <taxon>Betaproteobacteria</taxon>
        <taxon>Burkholderiales</taxon>
        <taxon>Comamonadaceae</taxon>
        <taxon>Comamonas</taxon>
    </lineage>
</organism>
<proteinExistence type="predicted"/>
<dbReference type="Proteomes" id="UP001199260">
    <property type="component" value="Unassembled WGS sequence"/>
</dbReference>
<accession>A0AAW4XWN5</accession>
<dbReference type="AlphaFoldDB" id="A0AAW4XWN5"/>
<keyword evidence="2" id="KW-1185">Reference proteome</keyword>
<protein>
    <submittedName>
        <fullName evidence="1">Uncharacterized protein</fullName>
    </submittedName>
</protein>
<evidence type="ECO:0000313" key="1">
    <source>
        <dbReference type="EMBL" id="MCD2165820.1"/>
    </source>
</evidence>
<reference evidence="1 2" key="1">
    <citation type="submission" date="2021-11" db="EMBL/GenBank/DDBJ databases">
        <title>Genome sequence.</title>
        <authorList>
            <person name="Sun Q."/>
        </authorList>
    </citation>
    <scope>NUCLEOTIDE SEQUENCE [LARGE SCALE GENOMIC DNA]</scope>
    <source>
        <strain evidence="1 2">KCTC 12005</strain>
    </source>
</reference>
<dbReference type="RefSeq" id="WP_230774916.1">
    <property type="nucleotide sequence ID" value="NZ_JAJNCT010000010.1"/>
</dbReference>